<keyword evidence="3 6" id="KW-1133">Transmembrane helix</keyword>
<evidence type="ECO:0000256" key="3">
    <source>
        <dbReference type="ARBA" id="ARBA00022989"/>
    </source>
</evidence>
<keyword evidence="4 6" id="KW-0472">Membrane</keyword>
<accession>A0A3P6QB87</accession>
<dbReference type="GO" id="GO:0005886">
    <property type="term" value="C:plasma membrane"/>
    <property type="evidence" value="ECO:0007669"/>
    <property type="project" value="UniProtKB-SubCell"/>
</dbReference>
<dbReference type="GO" id="GO:0005254">
    <property type="term" value="F:chloride channel activity"/>
    <property type="evidence" value="ECO:0007669"/>
    <property type="project" value="UniProtKB-KW"/>
</dbReference>
<dbReference type="OrthoDB" id="201595at2759"/>
<keyword evidence="6" id="KW-1003">Cell membrane</keyword>
<evidence type="ECO:0000256" key="6">
    <source>
        <dbReference type="RuleBase" id="RU363126"/>
    </source>
</evidence>
<dbReference type="GO" id="GO:0034707">
    <property type="term" value="C:chloride channel complex"/>
    <property type="evidence" value="ECO:0007669"/>
    <property type="project" value="UniProtKB-KW"/>
</dbReference>
<keyword evidence="6" id="KW-0407">Ion channel</keyword>
<comment type="similarity">
    <text evidence="5 6">Belongs to the anion channel-forming bestrophin (TC 1.A.46) family. Calcium-sensitive chloride channel subfamily.</text>
</comment>
<feature type="transmembrane region" description="Helical" evidence="6">
    <location>
        <begin position="154"/>
        <end position="175"/>
    </location>
</feature>
<dbReference type="PANTHER" id="PTHR10736:SF33">
    <property type="entry name" value="BESTROPHIN HOMOLOG"/>
    <property type="match status" value="1"/>
</dbReference>
<evidence type="ECO:0000256" key="5">
    <source>
        <dbReference type="ARBA" id="ARBA00034769"/>
    </source>
</evidence>
<keyword evidence="8" id="KW-1185">Reference proteome</keyword>
<feature type="transmembrane region" description="Helical" evidence="6">
    <location>
        <begin position="196"/>
        <end position="215"/>
    </location>
</feature>
<keyword evidence="6" id="KW-0869">Chloride channel</keyword>
<comment type="subcellular location">
    <subcellularLocation>
        <location evidence="6">Cell membrane</location>
        <topology evidence="6">Multi-pass membrane protein</topology>
    </subcellularLocation>
    <subcellularLocation>
        <location evidence="1">Membrane</location>
    </subcellularLocation>
</comment>
<evidence type="ECO:0000313" key="7">
    <source>
        <dbReference type="EMBL" id="VDK48786.1"/>
    </source>
</evidence>
<evidence type="ECO:0000313" key="8">
    <source>
        <dbReference type="Proteomes" id="UP000271889"/>
    </source>
</evidence>
<protein>
    <recommendedName>
        <fullName evidence="6">Bestrophin homolog</fullName>
    </recommendedName>
</protein>
<evidence type="ECO:0000256" key="4">
    <source>
        <dbReference type="ARBA" id="ARBA00023136"/>
    </source>
</evidence>
<name>A0A3P6QB87_CYLGO</name>
<reference evidence="7 8" key="1">
    <citation type="submission" date="2018-11" db="EMBL/GenBank/DDBJ databases">
        <authorList>
            <consortium name="Pathogen Informatics"/>
        </authorList>
    </citation>
    <scope>NUCLEOTIDE SEQUENCE [LARGE SCALE GENOMIC DNA]</scope>
</reference>
<proteinExistence type="inferred from homology"/>
<sequence>MLGFYVSVVYGRWWQVFDNMGWIDQPSLQITQSIRGRDERSKILRRNVIRYMILMEAMIFRDISSLIRKRFPTLQHLVASGLMTEHELEMFEAVKSPHSKYWLPIQWLYSLITLAKDEGRIQGEYIYVALIDRIAIFRAKLINLVLYDWVCIPLVYTQVVHLAVYSFFFTMLFARQYLEREGVKKSANHLSKRLQIDLYVPILSILQFIFLLGWLKVAQVLLNGLGEDDDDFEINWVIDRNFQVGISVEECYDQYPPIIRDVFWDTPDPEPLYTVESAKRPINPQVGSCVNIVFQENPQKFVIHGSSKKVYFGWINAISLGRTNRYELCKS</sequence>
<keyword evidence="2 6" id="KW-0812">Transmembrane</keyword>
<dbReference type="Pfam" id="PF01062">
    <property type="entry name" value="Bestrophin"/>
    <property type="match status" value="1"/>
</dbReference>
<comment type="function">
    <text evidence="6">Forms chloride channels.</text>
</comment>
<evidence type="ECO:0000256" key="1">
    <source>
        <dbReference type="ARBA" id="ARBA00004370"/>
    </source>
</evidence>
<dbReference type="PANTHER" id="PTHR10736">
    <property type="entry name" value="BESTROPHIN"/>
    <property type="match status" value="1"/>
</dbReference>
<keyword evidence="6" id="KW-0813">Transport</keyword>
<gene>
    <name evidence="7" type="ORF">CGOC_LOCUS1367</name>
</gene>
<dbReference type="EMBL" id="UYRV01002498">
    <property type="protein sequence ID" value="VDK48786.1"/>
    <property type="molecule type" value="Genomic_DNA"/>
</dbReference>
<dbReference type="InterPro" id="IPR021134">
    <property type="entry name" value="Bestrophin-like"/>
</dbReference>
<evidence type="ECO:0000256" key="2">
    <source>
        <dbReference type="ARBA" id="ARBA00022692"/>
    </source>
</evidence>
<dbReference type="InterPro" id="IPR000615">
    <property type="entry name" value="Bestrophin"/>
</dbReference>
<organism evidence="7 8">
    <name type="scientific">Cylicostephanus goldi</name>
    <name type="common">Nematode worm</name>
    <dbReference type="NCBI Taxonomy" id="71465"/>
    <lineage>
        <taxon>Eukaryota</taxon>
        <taxon>Metazoa</taxon>
        <taxon>Ecdysozoa</taxon>
        <taxon>Nematoda</taxon>
        <taxon>Chromadorea</taxon>
        <taxon>Rhabditida</taxon>
        <taxon>Rhabditina</taxon>
        <taxon>Rhabditomorpha</taxon>
        <taxon>Strongyloidea</taxon>
        <taxon>Strongylidae</taxon>
        <taxon>Cylicostephanus</taxon>
    </lineage>
</organism>
<dbReference type="AlphaFoldDB" id="A0A3P6QB87"/>
<keyword evidence="6" id="KW-0406">Ion transport</keyword>
<keyword evidence="6" id="KW-0868">Chloride</keyword>
<dbReference type="Proteomes" id="UP000271889">
    <property type="component" value="Unassembled WGS sequence"/>
</dbReference>